<keyword evidence="1" id="KW-0539">Nucleus</keyword>
<evidence type="ECO:0000313" key="5">
    <source>
        <dbReference type="Proteomes" id="UP000770015"/>
    </source>
</evidence>
<keyword evidence="5" id="KW-1185">Reference proteome</keyword>
<feature type="compositionally biased region" description="Basic residues" evidence="2">
    <location>
        <begin position="85"/>
        <end position="94"/>
    </location>
</feature>
<dbReference type="OrthoDB" id="416217at2759"/>
<dbReference type="CDD" id="cd00067">
    <property type="entry name" value="GAL4"/>
    <property type="match status" value="1"/>
</dbReference>
<dbReference type="GO" id="GO:0008270">
    <property type="term" value="F:zinc ion binding"/>
    <property type="evidence" value="ECO:0007669"/>
    <property type="project" value="InterPro"/>
</dbReference>
<dbReference type="GO" id="GO:0000981">
    <property type="term" value="F:DNA-binding transcription factor activity, RNA polymerase II-specific"/>
    <property type="evidence" value="ECO:0007669"/>
    <property type="project" value="InterPro"/>
</dbReference>
<sequence length="455" mass="51961">GSDMDSSQRQPQRTRKPHTKTRTGCVTCKRRKIKVCRCDEARPVCANCSRFQAPCGYSKLGEPLLLMNFKGADDARHTSNTLSSPRRKPGRPRKVWTADDVAESSADTLKKWLEPNPTLEVVQPEFQLDMENVELLLHYMRFTAVTLSDHTERDAPDLRDFWAYNVPKMALGNSYVLRLILAIAARHKLYMESKQQDDHKRRRLVFLAEQNLARGVAEMAPMLSNLNEHNCGALYLASSLLCFCTFATGPTGPGDLLVCISGDVRPTRNLPIIHGVRLIRQSFPPETLFSGLMAPMHRPLTMSPQWRPRWVDNGLARLDWEKALDDLREIVTTHSSDSDTSRLHALNQLEGIYEAFYGRKIAGRTREPDPASRFVLTWLYRIDEHFIDSLQRRSPMDLLTLAYFAPLLRIYSDAWFLVGWTEQLILAVRACLPHHLLTWIQWPLEAANLLSSDTP</sequence>
<reference evidence="4" key="1">
    <citation type="journal article" date="2021" name="Nat. Commun.">
        <title>Genetic determinants of endophytism in the Arabidopsis root mycobiome.</title>
        <authorList>
            <person name="Mesny F."/>
            <person name="Miyauchi S."/>
            <person name="Thiergart T."/>
            <person name="Pickel B."/>
            <person name="Atanasova L."/>
            <person name="Karlsson M."/>
            <person name="Huettel B."/>
            <person name="Barry K.W."/>
            <person name="Haridas S."/>
            <person name="Chen C."/>
            <person name="Bauer D."/>
            <person name="Andreopoulos W."/>
            <person name="Pangilinan J."/>
            <person name="LaButti K."/>
            <person name="Riley R."/>
            <person name="Lipzen A."/>
            <person name="Clum A."/>
            <person name="Drula E."/>
            <person name="Henrissat B."/>
            <person name="Kohler A."/>
            <person name="Grigoriev I.V."/>
            <person name="Martin F.M."/>
            <person name="Hacquard S."/>
        </authorList>
    </citation>
    <scope>NUCLEOTIDE SEQUENCE</scope>
    <source>
        <strain evidence="4">MPI-SDFR-AT-0117</strain>
    </source>
</reference>
<feature type="compositionally biased region" description="Basic residues" evidence="2">
    <location>
        <begin position="12"/>
        <end position="21"/>
    </location>
</feature>
<dbReference type="EMBL" id="JAGSXJ010000055">
    <property type="protein sequence ID" value="KAH6661439.1"/>
    <property type="molecule type" value="Genomic_DNA"/>
</dbReference>
<dbReference type="PANTHER" id="PTHR47657:SF13">
    <property type="entry name" value="ZN(2)-C6 FUNGAL-TYPE DOMAIN-CONTAINING PROTEIN-RELATED"/>
    <property type="match status" value="1"/>
</dbReference>
<feature type="compositionally biased region" description="Polar residues" evidence="2">
    <location>
        <begin position="1"/>
        <end position="11"/>
    </location>
</feature>
<feature type="region of interest" description="Disordered" evidence="2">
    <location>
        <begin position="75"/>
        <end position="100"/>
    </location>
</feature>
<proteinExistence type="predicted"/>
<comment type="caution">
    <text evidence="4">The sequence shown here is derived from an EMBL/GenBank/DDBJ whole genome shotgun (WGS) entry which is preliminary data.</text>
</comment>
<dbReference type="Proteomes" id="UP000770015">
    <property type="component" value="Unassembled WGS sequence"/>
</dbReference>
<evidence type="ECO:0000256" key="2">
    <source>
        <dbReference type="SAM" id="MobiDB-lite"/>
    </source>
</evidence>
<feature type="domain" description="Zn(2)-C6 fungal-type" evidence="3">
    <location>
        <begin position="24"/>
        <end position="57"/>
    </location>
</feature>
<dbReference type="InterPro" id="IPR001138">
    <property type="entry name" value="Zn2Cys6_DnaBD"/>
</dbReference>
<protein>
    <recommendedName>
        <fullName evidence="3">Zn(2)-C6 fungal-type domain-containing protein</fullName>
    </recommendedName>
</protein>
<dbReference type="Pfam" id="PF00172">
    <property type="entry name" value="Zn_clus"/>
    <property type="match status" value="1"/>
</dbReference>
<dbReference type="PROSITE" id="PS50048">
    <property type="entry name" value="ZN2_CY6_FUNGAL_2"/>
    <property type="match status" value="1"/>
</dbReference>
<dbReference type="Gene3D" id="4.10.240.10">
    <property type="entry name" value="Zn(2)-C6 fungal-type DNA-binding domain"/>
    <property type="match status" value="1"/>
</dbReference>
<evidence type="ECO:0000313" key="4">
    <source>
        <dbReference type="EMBL" id="KAH6661439.1"/>
    </source>
</evidence>
<dbReference type="InterPro" id="IPR036864">
    <property type="entry name" value="Zn2-C6_fun-type_DNA-bd_sf"/>
</dbReference>
<dbReference type="SMART" id="SM00066">
    <property type="entry name" value="GAL4"/>
    <property type="match status" value="1"/>
</dbReference>
<gene>
    <name evidence="4" type="ORF">F5X68DRAFT_145673</name>
</gene>
<dbReference type="SUPFAM" id="SSF57701">
    <property type="entry name" value="Zn2/Cys6 DNA-binding domain"/>
    <property type="match status" value="1"/>
</dbReference>
<feature type="non-terminal residue" evidence="4">
    <location>
        <position position="455"/>
    </location>
</feature>
<name>A0A9P9A5K6_9PEZI</name>
<evidence type="ECO:0000259" key="3">
    <source>
        <dbReference type="PROSITE" id="PS50048"/>
    </source>
</evidence>
<evidence type="ECO:0000256" key="1">
    <source>
        <dbReference type="ARBA" id="ARBA00023242"/>
    </source>
</evidence>
<dbReference type="PANTHER" id="PTHR47657">
    <property type="entry name" value="STEROL REGULATORY ELEMENT-BINDING PROTEIN ECM22"/>
    <property type="match status" value="1"/>
</dbReference>
<feature type="region of interest" description="Disordered" evidence="2">
    <location>
        <begin position="1"/>
        <end position="22"/>
    </location>
</feature>
<dbReference type="AlphaFoldDB" id="A0A9P9A5K6"/>
<accession>A0A9P9A5K6</accession>
<organism evidence="4 5">
    <name type="scientific">Plectosphaerella plurivora</name>
    <dbReference type="NCBI Taxonomy" id="936078"/>
    <lineage>
        <taxon>Eukaryota</taxon>
        <taxon>Fungi</taxon>
        <taxon>Dikarya</taxon>
        <taxon>Ascomycota</taxon>
        <taxon>Pezizomycotina</taxon>
        <taxon>Sordariomycetes</taxon>
        <taxon>Hypocreomycetidae</taxon>
        <taxon>Glomerellales</taxon>
        <taxon>Plectosphaerellaceae</taxon>
        <taxon>Plectosphaerella</taxon>
    </lineage>
</organism>
<dbReference type="InterPro" id="IPR052400">
    <property type="entry name" value="Zn2-C6_fungal_TF"/>
</dbReference>